<feature type="compositionally biased region" description="Polar residues" evidence="1">
    <location>
        <begin position="224"/>
        <end position="241"/>
    </location>
</feature>
<name>A0A5P8FPQ7_9MICO</name>
<dbReference type="EMBL" id="CP044548">
    <property type="protein sequence ID" value="QFQ30894.1"/>
    <property type="molecule type" value="Genomic_DNA"/>
</dbReference>
<dbReference type="AlphaFoldDB" id="A0A5P8FPQ7"/>
<evidence type="ECO:0000256" key="1">
    <source>
        <dbReference type="SAM" id="MobiDB-lite"/>
    </source>
</evidence>
<dbReference type="OrthoDB" id="283514at2"/>
<feature type="compositionally biased region" description="Basic residues" evidence="1">
    <location>
        <begin position="1"/>
        <end position="14"/>
    </location>
</feature>
<feature type="region of interest" description="Disordered" evidence="1">
    <location>
        <begin position="1"/>
        <end position="26"/>
    </location>
</feature>
<dbReference type="Proteomes" id="UP000271708">
    <property type="component" value="Chromosome"/>
</dbReference>
<evidence type="ECO:0000313" key="2">
    <source>
        <dbReference type="EMBL" id="QFQ30894.1"/>
    </source>
</evidence>
<dbReference type="Pfam" id="PF08892">
    <property type="entry name" value="YqcI_YcgG"/>
    <property type="match status" value="1"/>
</dbReference>
<feature type="compositionally biased region" description="Basic and acidic residues" evidence="1">
    <location>
        <begin position="246"/>
        <end position="261"/>
    </location>
</feature>
<gene>
    <name evidence="2" type="ORF">EEW87_012070</name>
</gene>
<accession>A0A5P8FPQ7</accession>
<organism evidence="2 3">
    <name type="scientific">Janibacter melonis</name>
    <dbReference type="NCBI Taxonomy" id="262209"/>
    <lineage>
        <taxon>Bacteria</taxon>
        <taxon>Bacillati</taxon>
        <taxon>Actinomycetota</taxon>
        <taxon>Actinomycetes</taxon>
        <taxon>Micrococcales</taxon>
        <taxon>Intrasporangiaceae</taxon>
        <taxon>Janibacter</taxon>
    </lineage>
</organism>
<reference evidence="2 3" key="1">
    <citation type="submission" date="2019-09" db="EMBL/GenBank/DDBJ databases">
        <title>Complete Genome Sequence of Janibacter melonis M714 with both human health impact and industrial applications.</title>
        <authorList>
            <person name="Jin M."/>
            <person name="Zhao Q.R."/>
        </authorList>
    </citation>
    <scope>NUCLEOTIDE SEQUENCE [LARGE SCALE GENOMIC DNA]</scope>
    <source>
        <strain evidence="2 3">M714</strain>
    </source>
</reference>
<dbReference type="PANTHER" id="PTHR40045">
    <property type="entry name" value="YCGG FAMILY PROTEIN"/>
    <property type="match status" value="1"/>
</dbReference>
<dbReference type="NCBIfam" id="NF041366">
    <property type="entry name" value="GntA_guanitoxin"/>
    <property type="match status" value="1"/>
</dbReference>
<protein>
    <submittedName>
        <fullName evidence="2">YqcI/YcgG family protein</fullName>
    </submittedName>
</protein>
<sequence length="261" mass="29174">MGLTPARRHRRPPRRPSVEAMTVPETAPRSLEHHLQEQADAGLAEAGSDDVVAAVGAMIAHPEYPCLGARSVFRRDDATVVVLDDMSSPHDVHELARALAEYGRSADPAGPFVSFVAVFRGPEVDDERHFEQMLWQVLQTLHDEDEVPWASGVDQEPDQAHFAFSQAGVAYFIVGLHPQASRVARRAPLPMLVFNLHEQFETLRSQGSYERMRDTIRRRDIAVQGTTNPMVADHGSSSEARQYSGRRVDEDWHAPFTPREP</sequence>
<evidence type="ECO:0000313" key="3">
    <source>
        <dbReference type="Proteomes" id="UP000271708"/>
    </source>
</evidence>
<proteinExistence type="predicted"/>
<dbReference type="InterPro" id="IPR014988">
    <property type="entry name" value="Uncharacterised_YqcI/YcgG"/>
</dbReference>
<dbReference type="KEGG" id="jme:EEW87_012070"/>
<dbReference type="PANTHER" id="PTHR40045:SF1">
    <property type="entry name" value="YQCI_YCGG FAMILY PROTEIN"/>
    <property type="match status" value="1"/>
</dbReference>
<feature type="region of interest" description="Disordered" evidence="1">
    <location>
        <begin position="222"/>
        <end position="261"/>
    </location>
</feature>